<evidence type="ECO:0000256" key="3">
    <source>
        <dbReference type="SAM" id="MobiDB-lite"/>
    </source>
</evidence>
<dbReference type="EMBL" id="LT934118">
    <property type="protein sequence ID" value="VAI05646.1"/>
    <property type="molecule type" value="Genomic_DNA"/>
</dbReference>
<evidence type="ECO:0000256" key="2">
    <source>
        <dbReference type="RuleBase" id="RU003567"/>
    </source>
</evidence>
<accession>A0A9R0WCY4</accession>
<dbReference type="PRINTS" id="PR00127">
    <property type="entry name" value="CLPPROTEASEP"/>
</dbReference>
<protein>
    <recommendedName>
        <fullName evidence="2">ATP-dependent Clp protease proteolytic subunit</fullName>
    </recommendedName>
</protein>
<dbReference type="Gene3D" id="3.90.226.10">
    <property type="entry name" value="2-enoyl-CoA Hydratase, Chain A, domain 1"/>
    <property type="match status" value="1"/>
</dbReference>
<reference evidence="4 5" key="1">
    <citation type="submission" date="2017-09" db="EMBL/GenBank/DDBJ databases">
        <authorList>
            <consortium name="International Durum Wheat Genome Sequencing Consortium (IDWGSC)"/>
            <person name="Milanesi L."/>
        </authorList>
    </citation>
    <scope>NUCLEOTIDE SEQUENCE [LARGE SCALE GENOMIC DNA]</scope>
    <source>
        <strain evidence="5">cv. Svevo</strain>
    </source>
</reference>
<organism evidence="4 5">
    <name type="scientific">Triticum turgidum subsp. durum</name>
    <name type="common">Durum wheat</name>
    <name type="synonym">Triticum durum</name>
    <dbReference type="NCBI Taxonomy" id="4567"/>
    <lineage>
        <taxon>Eukaryota</taxon>
        <taxon>Viridiplantae</taxon>
        <taxon>Streptophyta</taxon>
        <taxon>Embryophyta</taxon>
        <taxon>Tracheophyta</taxon>
        <taxon>Spermatophyta</taxon>
        <taxon>Magnoliopsida</taxon>
        <taxon>Liliopsida</taxon>
        <taxon>Poales</taxon>
        <taxon>Poaceae</taxon>
        <taxon>BOP clade</taxon>
        <taxon>Pooideae</taxon>
        <taxon>Triticodae</taxon>
        <taxon>Triticeae</taxon>
        <taxon>Triticinae</taxon>
        <taxon>Triticum</taxon>
    </lineage>
</organism>
<proteinExistence type="inferred from homology"/>
<dbReference type="GO" id="GO:0051117">
    <property type="term" value="F:ATPase binding"/>
    <property type="evidence" value="ECO:0007669"/>
    <property type="project" value="TreeGrafter"/>
</dbReference>
<dbReference type="InterPro" id="IPR001907">
    <property type="entry name" value="ClpP"/>
</dbReference>
<dbReference type="GO" id="GO:0004252">
    <property type="term" value="F:serine-type endopeptidase activity"/>
    <property type="evidence" value="ECO:0007669"/>
    <property type="project" value="InterPro"/>
</dbReference>
<feature type="region of interest" description="Disordered" evidence="3">
    <location>
        <begin position="1"/>
        <end position="21"/>
    </location>
</feature>
<gene>
    <name evidence="4" type="ORF">TRITD_4Bv1G099080</name>
</gene>
<dbReference type="GO" id="GO:0009368">
    <property type="term" value="C:endopeptidase Clp complex"/>
    <property type="evidence" value="ECO:0007669"/>
    <property type="project" value="TreeGrafter"/>
</dbReference>
<keyword evidence="5" id="KW-1185">Reference proteome</keyword>
<dbReference type="CDD" id="cd07017">
    <property type="entry name" value="S14_ClpP_2"/>
    <property type="match status" value="1"/>
</dbReference>
<evidence type="ECO:0000256" key="1">
    <source>
        <dbReference type="ARBA" id="ARBA00007039"/>
    </source>
</evidence>
<dbReference type="GO" id="GO:0009536">
    <property type="term" value="C:plastid"/>
    <property type="evidence" value="ECO:0007669"/>
    <property type="project" value="UniProtKB-ARBA"/>
</dbReference>
<dbReference type="Gramene" id="TRITD4Bv1G099080.2">
    <property type="protein sequence ID" value="TRITD4Bv1G099080.2"/>
    <property type="gene ID" value="TRITD4Bv1G099080"/>
</dbReference>
<dbReference type="PANTHER" id="PTHR10381">
    <property type="entry name" value="ATP-DEPENDENT CLP PROTEASE PROTEOLYTIC SUBUNIT"/>
    <property type="match status" value="1"/>
</dbReference>
<dbReference type="InterPro" id="IPR023562">
    <property type="entry name" value="ClpP/TepA"/>
</dbReference>
<dbReference type="InterPro" id="IPR029045">
    <property type="entry name" value="ClpP/crotonase-like_dom_sf"/>
</dbReference>
<feature type="region of interest" description="Disordered" evidence="3">
    <location>
        <begin position="106"/>
        <end position="143"/>
    </location>
</feature>
<dbReference type="Pfam" id="PF00574">
    <property type="entry name" value="CLP_protease"/>
    <property type="match status" value="1"/>
</dbReference>
<name>A0A9R0WCY4_TRITD</name>
<dbReference type="SUPFAM" id="SSF52096">
    <property type="entry name" value="ClpP/crotonase"/>
    <property type="match status" value="1"/>
</dbReference>
<sequence length="296" mass="31976">MASSFLSLRLPTPSPPTATSSPFFPNTLVRSGRCSPLSSTLVARVAGPAAGAPSPLFNPRGDPFLSTLAAASPEQLAAAAGGERRGEDHLPFLEIFQNAKLMSSPAQVERSSSSYSQHSPRRPPPDLPSLLLHGTARDDGEPVGMETEGFAIYDAMMRMKTEVHTLCIGAAAGHACLVLAAGKKGKRYMFPHAKALIQQPRIPSYGMMQASDVVIRAKEVVHNRNTLVKLLARHTGNPPEKIDKVMRGPFYMDSLKAKEFGVIDKILWRGQEKYMSDMLSPEDWDKVAGVRGPGGM</sequence>
<comment type="similarity">
    <text evidence="1 2">Belongs to the peptidase S14 family.</text>
</comment>
<dbReference type="AlphaFoldDB" id="A0A9R0WCY4"/>
<dbReference type="PANTHER" id="PTHR10381:SF6">
    <property type="entry name" value="ATP-DEPENDENT CLP PROTEASE PROTEOLYTIC SUBUNIT-RELATED PROTEIN 3, CHLOROPLASTIC"/>
    <property type="match status" value="1"/>
</dbReference>
<dbReference type="Proteomes" id="UP000324705">
    <property type="component" value="Chromosome 4B"/>
</dbReference>
<evidence type="ECO:0000313" key="5">
    <source>
        <dbReference type="Proteomes" id="UP000324705"/>
    </source>
</evidence>
<dbReference type="GO" id="GO:0006515">
    <property type="term" value="P:protein quality control for misfolded or incompletely synthesized proteins"/>
    <property type="evidence" value="ECO:0007669"/>
    <property type="project" value="TreeGrafter"/>
</dbReference>
<evidence type="ECO:0000313" key="4">
    <source>
        <dbReference type="EMBL" id="VAI05646.1"/>
    </source>
</evidence>
<dbReference type="GO" id="GO:0004176">
    <property type="term" value="F:ATP-dependent peptidase activity"/>
    <property type="evidence" value="ECO:0007669"/>
    <property type="project" value="InterPro"/>
</dbReference>